<accession>A0A380ZAE6</accession>
<reference evidence="2 3" key="1">
    <citation type="submission" date="2018-06" db="EMBL/GenBank/DDBJ databases">
        <authorList>
            <consortium name="Pathogen Informatics"/>
            <person name="Doyle S."/>
        </authorList>
    </citation>
    <scope>NUCLEOTIDE SEQUENCE [LARGE SCALE GENOMIC DNA]</scope>
    <source>
        <strain evidence="2 3">NCTC11155</strain>
    </source>
</reference>
<sequence>MNIQKTIIMIDIVGLESIGKYIIWLWSKYVKRKHIPYMDLEFHYPNYLFIVLGSIVCAIILCRY</sequence>
<keyword evidence="1" id="KW-1133">Transmembrane helix</keyword>
<proteinExistence type="predicted"/>
<protein>
    <submittedName>
        <fullName evidence="2">Uncharacterized protein</fullName>
    </submittedName>
</protein>
<feature type="transmembrane region" description="Helical" evidence="1">
    <location>
        <begin position="7"/>
        <end position="26"/>
    </location>
</feature>
<dbReference type="AlphaFoldDB" id="A0A380ZAE6"/>
<dbReference type="STRING" id="483216.BACEGG_00501"/>
<keyword evidence="1" id="KW-0812">Transmembrane</keyword>
<keyword evidence="1" id="KW-0472">Membrane</keyword>
<dbReference type="Proteomes" id="UP000254424">
    <property type="component" value="Unassembled WGS sequence"/>
</dbReference>
<gene>
    <name evidence="2" type="ORF">NCTC11155_03379</name>
</gene>
<organism evidence="2 3">
    <name type="scientific">Bacteroides eggerthii</name>
    <dbReference type="NCBI Taxonomy" id="28111"/>
    <lineage>
        <taxon>Bacteria</taxon>
        <taxon>Pseudomonadati</taxon>
        <taxon>Bacteroidota</taxon>
        <taxon>Bacteroidia</taxon>
        <taxon>Bacteroidales</taxon>
        <taxon>Bacteroidaceae</taxon>
        <taxon>Bacteroides</taxon>
    </lineage>
</organism>
<evidence type="ECO:0000313" key="2">
    <source>
        <dbReference type="EMBL" id="SUV43969.1"/>
    </source>
</evidence>
<name>A0A380ZAE6_9BACE</name>
<evidence type="ECO:0000313" key="3">
    <source>
        <dbReference type="Proteomes" id="UP000254424"/>
    </source>
</evidence>
<dbReference type="EMBL" id="UFSX01000002">
    <property type="protein sequence ID" value="SUV43969.1"/>
    <property type="molecule type" value="Genomic_DNA"/>
</dbReference>
<evidence type="ECO:0000256" key="1">
    <source>
        <dbReference type="SAM" id="Phobius"/>
    </source>
</evidence>
<feature type="transmembrane region" description="Helical" evidence="1">
    <location>
        <begin position="46"/>
        <end position="62"/>
    </location>
</feature>